<evidence type="ECO:0000256" key="5">
    <source>
        <dbReference type="ARBA" id="ARBA00022989"/>
    </source>
</evidence>
<keyword evidence="10" id="KW-1185">Reference proteome</keyword>
<reference evidence="9 10" key="1">
    <citation type="journal article" date="2020" name="Int. J. Syst. Evol. Microbiol.">
        <title>Reclassification of Streptomyces castelarensis and Streptomyces sporoclivatus as later heterotypic synonyms of Streptomyces antimycoticus.</title>
        <authorList>
            <person name="Komaki H."/>
            <person name="Tamura T."/>
        </authorList>
    </citation>
    <scope>NUCLEOTIDE SEQUENCE [LARGE SCALE GENOMIC DNA]</scope>
    <source>
        <strain evidence="9 10">NBRC 13459</strain>
    </source>
</reference>
<protein>
    <submittedName>
        <fullName evidence="9">Glycerol-3-phosphate ABC transporter permease</fullName>
    </submittedName>
</protein>
<evidence type="ECO:0000256" key="3">
    <source>
        <dbReference type="ARBA" id="ARBA00022475"/>
    </source>
</evidence>
<evidence type="ECO:0000256" key="7">
    <source>
        <dbReference type="RuleBase" id="RU363032"/>
    </source>
</evidence>
<dbReference type="CDD" id="cd06261">
    <property type="entry name" value="TM_PBP2"/>
    <property type="match status" value="1"/>
</dbReference>
<keyword evidence="6 7" id="KW-0472">Membrane</keyword>
<feature type="transmembrane region" description="Helical" evidence="7">
    <location>
        <begin position="25"/>
        <end position="45"/>
    </location>
</feature>
<dbReference type="GO" id="GO:0005886">
    <property type="term" value="C:plasma membrane"/>
    <property type="evidence" value="ECO:0007669"/>
    <property type="project" value="UniProtKB-SubCell"/>
</dbReference>
<dbReference type="InterPro" id="IPR000515">
    <property type="entry name" value="MetI-like"/>
</dbReference>
<evidence type="ECO:0000313" key="10">
    <source>
        <dbReference type="Proteomes" id="UP000301309"/>
    </source>
</evidence>
<feature type="transmembrane region" description="Helical" evidence="7">
    <location>
        <begin position="280"/>
        <end position="302"/>
    </location>
</feature>
<evidence type="ECO:0000256" key="2">
    <source>
        <dbReference type="ARBA" id="ARBA00022448"/>
    </source>
</evidence>
<dbReference type="EMBL" id="BJHW01000001">
    <property type="protein sequence ID" value="GDY55794.1"/>
    <property type="molecule type" value="Genomic_DNA"/>
</dbReference>
<sequence length="309" mass="32943">MPHSFSAMCGNVPPLKRAGPRRPRLGPWLTVPTLLLIAVFLYWPLGRGIWLSTRGTDLLGNPTRSVGFANYTQLLTDPASRRVLLTTLTLTVASVAMATAGALAAVLPLRRRIAGRRLFQLVFSLPFAYSAASASACFAGLFAPSVGTLNHVLAKLGYEGPPWLQSPGWAMLCVALATAWYEFGFAVLVLTAAVRNLPSEVLEAAELDGASGPRLVRSVILPLISPSLFFLAVTQTISGLQIFTQVQVLTRGGPSDATTTLVVELYRRAFGGGVPDYGRASAIAVVLLALVLLVTAVQFLVLNRRVTTS</sequence>
<keyword evidence="5 7" id="KW-1133">Transmembrane helix</keyword>
<evidence type="ECO:0000256" key="1">
    <source>
        <dbReference type="ARBA" id="ARBA00004651"/>
    </source>
</evidence>
<dbReference type="PROSITE" id="PS50928">
    <property type="entry name" value="ABC_TM1"/>
    <property type="match status" value="1"/>
</dbReference>
<evidence type="ECO:0000256" key="6">
    <source>
        <dbReference type="ARBA" id="ARBA00023136"/>
    </source>
</evidence>
<evidence type="ECO:0000313" key="9">
    <source>
        <dbReference type="EMBL" id="GDY55794.1"/>
    </source>
</evidence>
<evidence type="ECO:0000256" key="4">
    <source>
        <dbReference type="ARBA" id="ARBA00022692"/>
    </source>
</evidence>
<organism evidence="9 10">
    <name type="scientific">Streptomyces violaceusniger</name>
    <dbReference type="NCBI Taxonomy" id="68280"/>
    <lineage>
        <taxon>Bacteria</taxon>
        <taxon>Bacillati</taxon>
        <taxon>Actinomycetota</taxon>
        <taxon>Actinomycetes</taxon>
        <taxon>Kitasatosporales</taxon>
        <taxon>Streptomycetaceae</taxon>
        <taxon>Streptomyces</taxon>
        <taxon>Streptomyces violaceusniger group</taxon>
    </lineage>
</organism>
<dbReference type="GO" id="GO:0055085">
    <property type="term" value="P:transmembrane transport"/>
    <property type="evidence" value="ECO:0007669"/>
    <property type="project" value="InterPro"/>
</dbReference>
<comment type="subcellular location">
    <subcellularLocation>
        <location evidence="1 7">Cell membrane</location>
        <topology evidence="1 7">Multi-pass membrane protein</topology>
    </subcellularLocation>
</comment>
<comment type="caution">
    <text evidence="9">The sequence shown here is derived from an EMBL/GenBank/DDBJ whole genome shotgun (WGS) entry which is preliminary data.</text>
</comment>
<feature type="domain" description="ABC transmembrane type-1" evidence="8">
    <location>
        <begin position="84"/>
        <end position="298"/>
    </location>
</feature>
<feature type="transmembrane region" description="Helical" evidence="7">
    <location>
        <begin position="215"/>
        <end position="233"/>
    </location>
</feature>
<dbReference type="InterPro" id="IPR035906">
    <property type="entry name" value="MetI-like_sf"/>
</dbReference>
<evidence type="ECO:0000259" key="8">
    <source>
        <dbReference type="PROSITE" id="PS50928"/>
    </source>
</evidence>
<dbReference type="InterPro" id="IPR050809">
    <property type="entry name" value="UgpAE/MalFG_permease"/>
</dbReference>
<keyword evidence="3" id="KW-1003">Cell membrane</keyword>
<keyword evidence="4 7" id="KW-0812">Transmembrane</keyword>
<name>A0A4D4L5W7_STRVO</name>
<dbReference type="PANTHER" id="PTHR43227:SF11">
    <property type="entry name" value="BLL4140 PROTEIN"/>
    <property type="match status" value="1"/>
</dbReference>
<dbReference type="Gene3D" id="1.10.3720.10">
    <property type="entry name" value="MetI-like"/>
    <property type="match status" value="1"/>
</dbReference>
<dbReference type="Pfam" id="PF00528">
    <property type="entry name" value="BPD_transp_1"/>
    <property type="match status" value="1"/>
</dbReference>
<dbReference type="Proteomes" id="UP000301309">
    <property type="component" value="Unassembled WGS sequence"/>
</dbReference>
<feature type="transmembrane region" description="Helical" evidence="7">
    <location>
        <begin position="83"/>
        <end position="109"/>
    </location>
</feature>
<keyword evidence="2 7" id="KW-0813">Transport</keyword>
<feature type="transmembrane region" description="Helical" evidence="7">
    <location>
        <begin position="121"/>
        <end position="143"/>
    </location>
</feature>
<gene>
    <name evidence="9" type="ORF">SVIO_064170</name>
</gene>
<proteinExistence type="inferred from homology"/>
<feature type="transmembrane region" description="Helical" evidence="7">
    <location>
        <begin position="169"/>
        <end position="194"/>
    </location>
</feature>
<comment type="similarity">
    <text evidence="7">Belongs to the binding-protein-dependent transport system permease family.</text>
</comment>
<dbReference type="AlphaFoldDB" id="A0A4D4L5W7"/>
<accession>A0A4D4L5W7</accession>
<dbReference type="SUPFAM" id="SSF161098">
    <property type="entry name" value="MetI-like"/>
    <property type="match status" value="1"/>
</dbReference>
<dbReference type="PANTHER" id="PTHR43227">
    <property type="entry name" value="BLL4140 PROTEIN"/>
    <property type="match status" value="1"/>
</dbReference>